<evidence type="ECO:0000256" key="1">
    <source>
        <dbReference type="ARBA" id="ARBA00004430"/>
    </source>
</evidence>
<accession>A0A150G8L2</accession>
<dbReference type="EMBL" id="LSYV01000047">
    <property type="protein sequence ID" value="KXZ46151.1"/>
    <property type="molecule type" value="Genomic_DNA"/>
</dbReference>
<dbReference type="SUPFAM" id="SSF52047">
    <property type="entry name" value="RNI-like"/>
    <property type="match status" value="1"/>
</dbReference>
<dbReference type="CDD" id="cd09917">
    <property type="entry name" value="F-box_SF"/>
    <property type="match status" value="1"/>
</dbReference>
<dbReference type="AlphaFoldDB" id="A0A150G8L2"/>
<evidence type="ECO:0000313" key="3">
    <source>
        <dbReference type="Proteomes" id="UP000075714"/>
    </source>
</evidence>
<dbReference type="Proteomes" id="UP000075714">
    <property type="component" value="Unassembled WGS sequence"/>
</dbReference>
<proteinExistence type="predicted"/>
<dbReference type="OrthoDB" id="10688516at2759"/>
<keyword evidence="3" id="KW-1185">Reference proteome</keyword>
<reference evidence="3" key="1">
    <citation type="journal article" date="2016" name="Nat. Commun.">
        <title>The Gonium pectorale genome demonstrates co-option of cell cycle regulation during the evolution of multicellularity.</title>
        <authorList>
            <person name="Hanschen E.R."/>
            <person name="Marriage T.N."/>
            <person name="Ferris P.J."/>
            <person name="Hamaji T."/>
            <person name="Toyoda A."/>
            <person name="Fujiyama A."/>
            <person name="Neme R."/>
            <person name="Noguchi H."/>
            <person name="Minakuchi Y."/>
            <person name="Suzuki M."/>
            <person name="Kawai-Toyooka H."/>
            <person name="Smith D.R."/>
            <person name="Sparks H."/>
            <person name="Anderson J."/>
            <person name="Bakaric R."/>
            <person name="Luria V."/>
            <person name="Karger A."/>
            <person name="Kirschner M.W."/>
            <person name="Durand P.M."/>
            <person name="Michod R.E."/>
            <person name="Nozaki H."/>
            <person name="Olson B.J."/>
        </authorList>
    </citation>
    <scope>NUCLEOTIDE SEQUENCE [LARGE SCALE GENOMIC DNA]</scope>
    <source>
        <strain evidence="3">NIES-2863</strain>
    </source>
</reference>
<dbReference type="SUPFAM" id="SSF81383">
    <property type="entry name" value="F-box domain"/>
    <property type="match status" value="1"/>
</dbReference>
<dbReference type="InterPro" id="IPR032675">
    <property type="entry name" value="LRR_dom_sf"/>
</dbReference>
<gene>
    <name evidence="2" type="ORF">GPECTOR_46g220</name>
</gene>
<protein>
    <submittedName>
        <fullName evidence="2">Uncharacterized protein</fullName>
    </submittedName>
</protein>
<dbReference type="InterPro" id="IPR036047">
    <property type="entry name" value="F-box-like_dom_sf"/>
</dbReference>
<organism evidence="2 3">
    <name type="scientific">Gonium pectorale</name>
    <name type="common">Green alga</name>
    <dbReference type="NCBI Taxonomy" id="33097"/>
    <lineage>
        <taxon>Eukaryota</taxon>
        <taxon>Viridiplantae</taxon>
        <taxon>Chlorophyta</taxon>
        <taxon>core chlorophytes</taxon>
        <taxon>Chlorophyceae</taxon>
        <taxon>CS clade</taxon>
        <taxon>Chlamydomonadales</taxon>
        <taxon>Volvocaceae</taxon>
        <taxon>Gonium</taxon>
    </lineage>
</organism>
<dbReference type="Gene3D" id="3.80.10.10">
    <property type="entry name" value="Ribonuclease Inhibitor"/>
    <property type="match status" value="1"/>
</dbReference>
<comment type="subcellular location">
    <subcellularLocation>
        <location evidence="1">Cytoplasm</location>
        <location evidence="1">Cytoskeleton</location>
        <location evidence="1">Cilium axoneme</location>
    </subcellularLocation>
</comment>
<sequence>MSAAIVTLISNDGKSDPEDPCDAAPGLWLPLDVIAAIGTHLELEDRLMLSRTCRAWRRALNAGVTVLAHTLDDCTSPGARTHTAAGWGAMLAAAAPLSPAAREARLRVAGNLMGHGSLGTMLAGLAAHTRLTRLDIRQMPHSNSFRLPSRPVTSGSRLRRRGRSARPPATVFPHFNASVLPPLSAALTHLTSLCLRNCLLVEGFESGLSRLTALTRLELVPCSSSYLAPPLFPSQYRFFLEWRELVPLGSSLRHLTLGGQLVSPPRLAMLGAVLPRLRTLRLEAVSASEHSQWSRMFQRHERSAVGVSLKSGELAGPLDLAWALRNAFTSSVPFSQNGPTCAPGPN</sequence>
<comment type="caution">
    <text evidence="2">The sequence shown here is derived from an EMBL/GenBank/DDBJ whole genome shotgun (WGS) entry which is preliminary data.</text>
</comment>
<dbReference type="Gene3D" id="1.20.1280.50">
    <property type="match status" value="1"/>
</dbReference>
<name>A0A150G8L2_GONPE</name>
<evidence type="ECO:0000313" key="2">
    <source>
        <dbReference type="EMBL" id="KXZ46151.1"/>
    </source>
</evidence>
<dbReference type="GO" id="GO:0005930">
    <property type="term" value="C:axoneme"/>
    <property type="evidence" value="ECO:0007669"/>
    <property type="project" value="UniProtKB-SubCell"/>
</dbReference>